<dbReference type="InterPro" id="IPR001030">
    <property type="entry name" value="Acoase/IPM_deHydtase_lsu_aba"/>
</dbReference>
<dbReference type="EMBL" id="JAPZBS010000005">
    <property type="protein sequence ID" value="KAJ5371525.1"/>
    <property type="molecule type" value="Genomic_DNA"/>
</dbReference>
<dbReference type="SUPFAM" id="SSF53732">
    <property type="entry name" value="Aconitase iron-sulfur domain"/>
    <property type="match status" value="1"/>
</dbReference>
<sequence length="643" mass="70117">MVTTELLQELEKTREANALKDVLEISCQPRELGGLEISEVCQLSSVQESEILFLSSAWLEALNSADRAKSLPEPIPRRPVGRRGMTLSEKIFAMHDMGGKGFVIPGELIRVHVDWVIASEASWAGMERTYDSLGKPGIFRNDRFWLAGDHVVDPRVNKLPKVQALIDASERAKKVFKMTDYQGMNYTILHTEFYRERAQPGMVIVGSDSHTCSSGALGCLAIGLGAADVTLPLVTGETWFKVPECINVCLVGAPGPGIGGKDVILYILQQLKRNTVASDRIVEFTGPAVKHLSADARFAICNMTTEFGGVTGIFAPDQITHEFIQKRHLARHKNLTTYFKPDDDAVYPKPDDVVPVQDHEGLKLDGCFIGACTTAEEDLILGALVLEQGLKEGQRPEKGGLRKVVPGSLPILHKLRRLGLIDIYENAGFEIGIPGCSYCVGMSADQARPGEVWLSSQNRNFENRMGKGSIGHLASAATVAASSFSMKVTDPHELLAAIDLEIWNNLRGLKSSEEEQILDWPQYMEPRGGHDSSLIEPQGVQDSADVGHPALENAATSILTGKVLTLGDFVDTDALAPADFLMSMRDNKTSGMHCLEHTHPDFRARVANGFNIVVAGRGFGCGSSREQAVMALLDFWQDAVSNA</sequence>
<feature type="domain" description="Aconitase/3-isopropylmalate dehydratase large subunit alpha/beta/alpha" evidence="5">
    <location>
        <begin position="170"/>
        <end position="334"/>
    </location>
</feature>
<dbReference type="Pfam" id="PF00330">
    <property type="entry name" value="Aconitase"/>
    <property type="match status" value="2"/>
</dbReference>
<dbReference type="GO" id="GO:0043436">
    <property type="term" value="P:oxoacid metabolic process"/>
    <property type="evidence" value="ECO:0007669"/>
    <property type="project" value="UniProtKB-ARBA"/>
</dbReference>
<dbReference type="GeneID" id="81439725"/>
<accession>A0A9W9S440</accession>
<dbReference type="GO" id="GO:0016829">
    <property type="term" value="F:lyase activity"/>
    <property type="evidence" value="ECO:0007669"/>
    <property type="project" value="UniProtKB-KW"/>
</dbReference>
<dbReference type="PRINTS" id="PR00415">
    <property type="entry name" value="ACONITASE"/>
</dbReference>
<organism evidence="6 7">
    <name type="scientific">Penicillium cataractarum</name>
    <dbReference type="NCBI Taxonomy" id="2100454"/>
    <lineage>
        <taxon>Eukaryota</taxon>
        <taxon>Fungi</taxon>
        <taxon>Dikarya</taxon>
        <taxon>Ascomycota</taxon>
        <taxon>Pezizomycotina</taxon>
        <taxon>Eurotiomycetes</taxon>
        <taxon>Eurotiomycetidae</taxon>
        <taxon>Eurotiales</taxon>
        <taxon>Aspergillaceae</taxon>
        <taxon>Penicillium</taxon>
    </lineage>
</organism>
<dbReference type="GO" id="GO:0046872">
    <property type="term" value="F:metal ion binding"/>
    <property type="evidence" value="ECO:0007669"/>
    <property type="project" value="UniProtKB-KW"/>
</dbReference>
<dbReference type="GO" id="GO:0051536">
    <property type="term" value="F:iron-sulfur cluster binding"/>
    <property type="evidence" value="ECO:0007669"/>
    <property type="project" value="UniProtKB-KW"/>
</dbReference>
<dbReference type="SUPFAM" id="SSF52016">
    <property type="entry name" value="LeuD/IlvD-like"/>
    <property type="match status" value="1"/>
</dbReference>
<dbReference type="InterPro" id="IPR015928">
    <property type="entry name" value="Aconitase/3IPM_dehydase_swvl"/>
</dbReference>
<dbReference type="RefSeq" id="XP_056555959.1">
    <property type="nucleotide sequence ID" value="XM_056700546.1"/>
</dbReference>
<gene>
    <name evidence="6" type="ORF">N7496_007617</name>
</gene>
<keyword evidence="7" id="KW-1185">Reference proteome</keyword>
<protein>
    <recommendedName>
        <fullName evidence="5">Aconitase/3-isopropylmalate dehydratase large subunit alpha/beta/alpha domain-containing protein</fullName>
    </recommendedName>
</protein>
<proteinExistence type="predicted"/>
<comment type="caution">
    <text evidence="6">The sequence shown here is derived from an EMBL/GenBank/DDBJ whole genome shotgun (WGS) entry which is preliminary data.</text>
</comment>
<reference evidence="6" key="2">
    <citation type="journal article" date="2023" name="IMA Fungus">
        <title>Comparative genomic study of the Penicillium genus elucidates a diverse pangenome and 15 lateral gene transfer events.</title>
        <authorList>
            <person name="Petersen C."/>
            <person name="Sorensen T."/>
            <person name="Nielsen M.R."/>
            <person name="Sondergaard T.E."/>
            <person name="Sorensen J.L."/>
            <person name="Fitzpatrick D.A."/>
            <person name="Frisvad J.C."/>
            <person name="Nielsen K.L."/>
        </authorList>
    </citation>
    <scope>NUCLEOTIDE SEQUENCE</scope>
    <source>
        <strain evidence="6">IBT 29864</strain>
    </source>
</reference>
<keyword evidence="3" id="KW-0411">Iron-sulfur</keyword>
<evidence type="ECO:0000313" key="6">
    <source>
        <dbReference type="EMBL" id="KAJ5371525.1"/>
    </source>
</evidence>
<evidence type="ECO:0000256" key="2">
    <source>
        <dbReference type="ARBA" id="ARBA00023004"/>
    </source>
</evidence>
<dbReference type="InterPro" id="IPR036008">
    <property type="entry name" value="Aconitase_4Fe-4S_dom"/>
</dbReference>
<feature type="domain" description="Aconitase/3-isopropylmalate dehydratase large subunit alpha/beta/alpha" evidence="5">
    <location>
        <begin position="358"/>
        <end position="484"/>
    </location>
</feature>
<reference evidence="6" key="1">
    <citation type="submission" date="2022-11" db="EMBL/GenBank/DDBJ databases">
        <authorList>
            <person name="Petersen C."/>
        </authorList>
    </citation>
    <scope>NUCLEOTIDE SEQUENCE</scope>
    <source>
        <strain evidence="6">IBT 29864</strain>
    </source>
</reference>
<name>A0A9W9S440_9EURO</name>
<evidence type="ECO:0000256" key="1">
    <source>
        <dbReference type="ARBA" id="ARBA00022723"/>
    </source>
</evidence>
<dbReference type="Gene3D" id="3.20.19.10">
    <property type="entry name" value="Aconitase, domain 4"/>
    <property type="match status" value="1"/>
</dbReference>
<dbReference type="Proteomes" id="UP001147782">
    <property type="component" value="Unassembled WGS sequence"/>
</dbReference>
<keyword evidence="4" id="KW-0456">Lyase</keyword>
<keyword evidence="2" id="KW-0408">Iron</keyword>
<evidence type="ECO:0000259" key="5">
    <source>
        <dbReference type="Pfam" id="PF00330"/>
    </source>
</evidence>
<evidence type="ECO:0000256" key="3">
    <source>
        <dbReference type="ARBA" id="ARBA00023014"/>
    </source>
</evidence>
<dbReference type="AlphaFoldDB" id="A0A9W9S440"/>
<dbReference type="PANTHER" id="PTHR43822:SF2">
    <property type="entry name" value="HOMOACONITASE, MITOCHONDRIAL"/>
    <property type="match status" value="1"/>
</dbReference>
<evidence type="ECO:0000256" key="4">
    <source>
        <dbReference type="ARBA" id="ARBA00023239"/>
    </source>
</evidence>
<dbReference type="InterPro" id="IPR050067">
    <property type="entry name" value="IPM_dehydratase_rel_enz"/>
</dbReference>
<keyword evidence="1" id="KW-0479">Metal-binding</keyword>
<evidence type="ECO:0000313" key="7">
    <source>
        <dbReference type="Proteomes" id="UP001147782"/>
    </source>
</evidence>
<dbReference type="InterPro" id="IPR015931">
    <property type="entry name" value="Acnase/IPM_dHydase_lsu_aba_1/3"/>
</dbReference>
<dbReference type="PANTHER" id="PTHR43822">
    <property type="entry name" value="HOMOACONITASE, MITOCHONDRIAL-RELATED"/>
    <property type="match status" value="1"/>
</dbReference>
<dbReference type="OrthoDB" id="419183at2759"/>
<dbReference type="Gene3D" id="3.30.499.10">
    <property type="entry name" value="Aconitase, domain 3"/>
    <property type="match status" value="2"/>
</dbReference>